<evidence type="ECO:0008006" key="3">
    <source>
        <dbReference type="Google" id="ProtNLM"/>
    </source>
</evidence>
<evidence type="ECO:0000313" key="1">
    <source>
        <dbReference type="EMBL" id="GBF49224.1"/>
    </source>
</evidence>
<name>A0A2P2DX64_9LEPT</name>
<accession>A0A2P2DX64</accession>
<proteinExistence type="predicted"/>
<keyword evidence="2" id="KW-1185">Reference proteome</keyword>
<dbReference type="AlphaFoldDB" id="A0A2P2DX64"/>
<dbReference type="SUPFAM" id="SSF56645">
    <property type="entry name" value="Acyl-CoA dehydrogenase NM domain-like"/>
    <property type="match status" value="1"/>
</dbReference>
<reference evidence="1 2" key="1">
    <citation type="submission" date="2018-02" db="EMBL/GenBank/DDBJ databases">
        <title>Novel Leptospira species isolated from soil and water in Japan.</title>
        <authorList>
            <person name="Nakao R."/>
            <person name="Masuzawa T."/>
        </authorList>
    </citation>
    <scope>NUCLEOTIDE SEQUENCE [LARGE SCALE GENOMIC DNA]</scope>
    <source>
        <strain evidence="1 2">YH101</strain>
    </source>
</reference>
<gene>
    <name evidence="1" type="ORF">LPTSP4_07340</name>
</gene>
<comment type="caution">
    <text evidence="1">The sequence shown here is derived from an EMBL/GenBank/DDBJ whole genome shotgun (WGS) entry which is preliminary data.</text>
</comment>
<protein>
    <recommendedName>
        <fullName evidence="3">Acyl-CoA dehydrogenase, central domain protein</fullName>
    </recommendedName>
</protein>
<dbReference type="Proteomes" id="UP000245133">
    <property type="component" value="Unassembled WGS sequence"/>
</dbReference>
<dbReference type="InterPro" id="IPR009100">
    <property type="entry name" value="AcylCoA_DH/oxidase_NM_dom_sf"/>
</dbReference>
<dbReference type="GO" id="GO:0016627">
    <property type="term" value="F:oxidoreductase activity, acting on the CH-CH group of donors"/>
    <property type="evidence" value="ECO:0007669"/>
    <property type="project" value="InterPro"/>
</dbReference>
<evidence type="ECO:0000313" key="2">
    <source>
        <dbReference type="Proteomes" id="UP000245133"/>
    </source>
</evidence>
<organism evidence="1 2">
    <name type="scientific">Leptospira ryugenii</name>
    <dbReference type="NCBI Taxonomy" id="1917863"/>
    <lineage>
        <taxon>Bacteria</taxon>
        <taxon>Pseudomonadati</taxon>
        <taxon>Spirochaetota</taxon>
        <taxon>Spirochaetia</taxon>
        <taxon>Leptospirales</taxon>
        <taxon>Leptospiraceae</taxon>
        <taxon>Leptospira</taxon>
    </lineage>
</organism>
<sequence>MNSILAFLESWTGEVDFYQSAKKYLFEEKLFPNSKDSFLEKGNYLSFQKDLQKLSSLSHGMDLAMCLMVEINVARTILRKGQTKCAKHSLEMLSLGQETFATGVSEPNWEGNLKNLKSPSLEGTLTATKSFISNGFSADSILWVLKIGDQFPVYRIPMKSPAVEFQKERVVVPFLPLCNHMKLHLENYHLTSESLVLEDYGDLGIEIRLRELFSLVSLLLGDTERKNYVNLDQSIQFAWKTLEDWRDEVAYSLVEGDFRRILEDKFPFPIKPLLDAIQNTREISMGKTLIDVDPNYQMFVWEDPFTRYLKRKARRNN</sequence>
<dbReference type="EMBL" id="BFBB01000002">
    <property type="protein sequence ID" value="GBF49224.1"/>
    <property type="molecule type" value="Genomic_DNA"/>
</dbReference>